<feature type="domain" description="Peptidase S1" evidence="2">
    <location>
        <begin position="208"/>
        <end position="393"/>
    </location>
</feature>
<protein>
    <submittedName>
        <fullName evidence="3">Trypsin-like serine protease</fullName>
    </submittedName>
</protein>
<evidence type="ECO:0000313" key="4">
    <source>
        <dbReference type="Proteomes" id="UP000515493"/>
    </source>
</evidence>
<accession>A0A8E4EZQ8</accession>
<reference evidence="3 4" key="1">
    <citation type="submission" date="2020-07" db="EMBL/GenBank/DDBJ databases">
        <authorList>
            <person name="Teixeira M."/>
        </authorList>
    </citation>
    <scope>NUCLEOTIDE SEQUENCE [LARGE SCALE GENOMIC DNA]</scope>
    <source>
        <plasmid evidence="3 4">2</plasmid>
    </source>
</reference>
<keyword evidence="3" id="KW-0378">Hydrolase</keyword>
<dbReference type="EMBL" id="LR824642">
    <property type="protein sequence ID" value="CAD0348694.1"/>
    <property type="molecule type" value="Genomic_DNA"/>
</dbReference>
<proteinExistence type="predicted"/>
<dbReference type="GeneID" id="79391420"/>
<dbReference type="GO" id="GO:0006508">
    <property type="term" value="P:proteolysis"/>
    <property type="evidence" value="ECO:0007669"/>
    <property type="project" value="UniProtKB-KW"/>
</dbReference>
<dbReference type="InterPro" id="IPR018114">
    <property type="entry name" value="TRYPSIN_HIS"/>
</dbReference>
<dbReference type="Proteomes" id="UP000515493">
    <property type="component" value="Plasmid 2"/>
</dbReference>
<keyword evidence="1" id="KW-0732">Signal</keyword>
<evidence type="ECO:0000313" key="3">
    <source>
        <dbReference type="EMBL" id="CAD1798231.1"/>
    </source>
</evidence>
<dbReference type="PROSITE" id="PS00134">
    <property type="entry name" value="TRYPSIN_HIS"/>
    <property type="match status" value="1"/>
</dbReference>
<keyword evidence="3" id="KW-0614">Plasmid</keyword>
<dbReference type="InterPro" id="IPR001254">
    <property type="entry name" value="Trypsin_dom"/>
</dbReference>
<dbReference type="SUPFAM" id="SSF50494">
    <property type="entry name" value="Trypsin-like serine proteases"/>
    <property type="match status" value="1"/>
</dbReference>
<evidence type="ECO:0000259" key="2">
    <source>
        <dbReference type="Pfam" id="PF00089"/>
    </source>
</evidence>
<dbReference type="Pfam" id="PF00089">
    <property type="entry name" value="Trypsin"/>
    <property type="match status" value="1"/>
</dbReference>
<dbReference type="CDD" id="cd21112">
    <property type="entry name" value="alphaLP-like"/>
    <property type="match status" value="1"/>
</dbReference>
<feature type="chain" id="PRO_5033957593" evidence="1">
    <location>
        <begin position="24"/>
        <end position="404"/>
    </location>
</feature>
<dbReference type="RefSeq" id="WP_180708185.1">
    <property type="nucleotide sequence ID" value="NZ_LR861804.1"/>
</dbReference>
<organism evidence="3 4">
    <name type="scientific">Xanthomonas euroxanthea</name>
    <dbReference type="NCBI Taxonomy" id="2259622"/>
    <lineage>
        <taxon>Bacteria</taxon>
        <taxon>Pseudomonadati</taxon>
        <taxon>Pseudomonadota</taxon>
        <taxon>Gammaproteobacteria</taxon>
        <taxon>Lysobacterales</taxon>
        <taxon>Lysobacteraceae</taxon>
        <taxon>Xanthomonas</taxon>
    </lineage>
</organism>
<evidence type="ECO:0000256" key="1">
    <source>
        <dbReference type="SAM" id="SignalP"/>
    </source>
</evidence>
<dbReference type="EMBL" id="LR861804">
    <property type="protein sequence ID" value="CAD1798231.1"/>
    <property type="molecule type" value="Genomic_DNA"/>
</dbReference>
<dbReference type="KEGG" id="xeu:XSP_004128"/>
<dbReference type="GO" id="GO:0004252">
    <property type="term" value="F:serine-type endopeptidase activity"/>
    <property type="evidence" value="ECO:0007669"/>
    <property type="project" value="InterPro"/>
</dbReference>
<name>A0A8E4EZQ8_9XANT</name>
<dbReference type="AlphaFoldDB" id="A0A8E4EZQ8"/>
<dbReference type="InterPro" id="IPR043504">
    <property type="entry name" value="Peptidase_S1_PA_chymotrypsin"/>
</dbReference>
<sequence length="404" mass="42797">MLIKALLSTVFVGSIAFATPAFSSPHVTTLTADQARSVDAQHLAKSIGISSAEAARRLTLQEASGPLGRQLRKSYESRLAGIYREWTPSPRIVIRLKGPQAERARFLTYAGETIEVVFIPGASHSLAELAKARQQHAAAIKAAFPTLQASQIDERTGELVLETLDNGSPERAAALASEIGVPIRVESNQVVRQLALSGSGALDIGTVQSACTGAFVVVQNGTSDYGLVTAGHCGGTDASYFTLDADTIPVSFAGRSWDGSRDLQWYRVSDETEITSSFYSDDATERSVSGVRWKEDTLVGDNLCFYGQQSGQQCGVVDSLAYQPNLPAGCNGQVCQPNFISVAATAGGLSCVGGDSGGPVFQNQNAYGVLSGGAFSTTTQECTRFFYTDISELQALGIRVNVPF</sequence>
<dbReference type="InterPro" id="IPR009003">
    <property type="entry name" value="Peptidase_S1_PA"/>
</dbReference>
<gene>
    <name evidence="3" type="ORF">XSP_004128</name>
</gene>
<feature type="signal peptide" evidence="1">
    <location>
        <begin position="1"/>
        <end position="23"/>
    </location>
</feature>
<dbReference type="Gene3D" id="2.40.10.10">
    <property type="entry name" value="Trypsin-like serine proteases"/>
    <property type="match status" value="2"/>
</dbReference>
<geneLocation type="plasmid" evidence="3 4">
    <name>2</name>
</geneLocation>
<keyword evidence="3" id="KW-0645">Protease</keyword>